<evidence type="ECO:0000256" key="5">
    <source>
        <dbReference type="ARBA" id="ARBA00023180"/>
    </source>
</evidence>
<dbReference type="GO" id="GO:0005975">
    <property type="term" value="P:carbohydrate metabolic process"/>
    <property type="evidence" value="ECO:0007669"/>
    <property type="project" value="InterPro"/>
</dbReference>
<sequence length="4447" mass="509556">MTGHHPISVAICKTEAEKDNYNSYLYSKAAKSYFDEPREKLSSRPLCGRDKTISRSSKDFVAKVYTTFCVQPENLIIPEGIADSPGDSVEHWLTFNEPKQTCLAEYGDDNMLIWHRVTTLLDWKIINVYTFCLKHMPKLITFTMKNFELNNKYSTGSVGIVIDTAWFEPASGSDEDKEAAERGLQFMFGWFANPVVNGNYPQVMIDRMDEGSAAQGYAVSRLPKFTDEEIAYIKGTHDFVALNFYTATYAQWTEESDLSDLSVLVFPDNAWEDTDPPLFRVVPWGLRKTVNWISKTYGNPEIFITENVYFNGGGLEDDRRINFYKEYMSSLLEAILDDGVNVTRYTVWSLMDNFEWITLNGLSVTDFEDPDRPRTPKASAAYYKQRTHVQLKKLLMNMKSIRKKELAGEKKARMGTGGGPCTQATVETPEVDLLTESVDIELPNTLDSDTLALANGAGDQLYVMSADGILVPDETSSGEQDTIEKQQDVIPSKSTKKTAYQIEGAWDEDGKGENIWDHLTHTTPDLVYDGSNGDIACDSYHKFDTDLGLLKDLGVDYYRLSLSWSRILPTGHIDGQINEAGIAYYEDILTKLQENGIEALVTLYHWDLPQSLQEDFGGWLNETIVDVYANYARLAFDLFGDKVQHWITFNEPHIFCLDGYETAGKAPAITDAPGIDLYTCAHMVLKSHARAYHIYDSEYRATQKGKISIVLNTNWFEPGSDDEKDSEAAERHLQFFFGWFANPIVHGNYPQVMIDRIGERSEKEGFNKSRLPEFTSQEIEDIKGTYDFIGLNHYSTSLTQWIEDNEIGEPSSLNDISVKVYDDDSWESSSSDWIKVVPWGLRKLTNWIKDNYNNPEIIITENGFSDTGEIDDPRRLNYYREYLSSLLEAIYDDGVNVTGYTAWSLIDNFEWLQGYSTTYGEPINKKFPENFLFGTATASYQVEGAWITDGKGENIWDHFTHIHSDLIANGDNGDIACDSYNKYQEDVAMLKDLGVNFYRFSLSWSRILPSGFTNQVNQPGVDYYKNLIAALKENGIEPYVTLYHWDLPEPLQELGGWPNPDLADYFAEYARLAFTLFGDDVKNWMTFNEAKQTCQLGYGYGVYAPGVASDGIGDYLCAHTVLRAHAKAYHIYDEEFRATQNGRVSMVVDTDWFEPDSDSEEDIEAAERRIQFNFGWYANAIYHPDGNYPQVMIDRIADRSQQEGFPRSRLPEFTPEEVEYIKGTYDFFALNTYTTSLVKWSDDYPIGTPSWDADGSVTVYQDSSWNSSASGWLKVVPWGTRKLLNWIDQTYDHPEIVITENGYSDHGELDDQDRINYYSEYLSNILQAILEDGVNVTGYTAWSLMDNFEWLSGYTVNNGELINKKFPEDFFFGVATAAYQIEGGWDADGKGESVWDRWVHTRPYMVLNQDNGDVACDSYHKYLEDVEMLKHLGANHYRFSLSWSRILPTGYVNQVNQPGVDYYKNLISALKENGIEPYVTLYHWDLPQPLQDIGGWTNPLLVDYFADYARLVFSLFGDEVKNWMTFNEPKQPCMNGYAYAIIPPGYVTNGIGNYWCAHTIIKAHAKAYHIYDEEFRATQNGRVSIVIDSVWYEPASDSDQDKEAAERKIQFDYGWYANAIYHPDGNYPQVMIDRIAERSKKEGFSKSRLPEFTPEEIEYIKGTFDFLCLNTYTTNLVQWTEDAEIGFPSWEADASVVAYQDASWNSSASFWLKVVPWGIRKLLNWVDQNYDHPEIFITENGFSDTGELDDQDRINYHAEYLSNILQAMLEDGVNVTGYTAWSLLDNFEWTMGYSLVTGEEWAFPEDFKFGVATSAYQIEGGWDADGKGVSVWDRLTHETPGIIADGSNGDIACDSYHKWERDVEMVKETGVDYYRFSLSWTRIFPQGFVNYVNPYGVAYYNNLIDKLLENGIEPVITLFHWDSPQTFSALGTLSNTAFINLFAQYARKAYELFGDRVKIWITFNEPKVVCQDFHWFLGNVTEVYPAGVIEYLCTHNLLKAHAEAYHIYNREFKATQKGKVSITLNFEWSEPASDSPEDIAAAEQRRQFEFGLYANPIINFDYPQIVKDRVAQRSALEGFPESRLPQFTLDEKLRIKGTYDYLGLNHYSTWYVRASEEEEIGRPSYAADTGTYRYQDPNWEGSGAEWNKIVPWGLRKILKWIKDTYRNVDVLITECGYPDTTGDVDDEPRVKFFRLYLNATLQAIHEDGVNVKAFMAWSLMDNFEWQQGYQIKFGIFSVDFSDEERTRTPKKSVEYIRNVVETRLCNSQEWKFPDDFKFGVATSAFQIEGGWDADGKGVSIWDVLGHNRSVLVKDGSNGDVACDSYNKWEEDVMMVKNLGVDCYRISLSWTRILPEGYGTKINPAGVDYYNKIINKLLENGIEPVITLYHWDLPQFFSPLGGWTNPVVVEHFAYYARTAFTLFGDRIKTWITINEPRLICQSYKGLIGDVTPNFPLGVAEYLCAHNVLKAHAEAYHIYDREFRFKQNGKISITLDITWSEPANASNPEDVRAAEQNVLFEFGIYANPIMGFDYPRVVIDRVANRSKLENLSGSRLPKFTFAEKLRIKGTYDFLGINHYITMYTRAAADPSVTRPNLDVDAGGERFRDPSWEGCGAAWIKVVPWGLRRLLNWIKNTYHNPDIIITESGYADDSEVFEDDGRINYYRVYLNATLQAILEDGVNVKGYMAWSLMDNYEWIYGYTLCNSQEWKFPVDFKFGVATSAYQIEGGWNADGKGVSIWDVLGHNRSVLVEDGSNGDVACDSYNKWEEDVMMAKNLGVDYYRISLAWTRILPEGHGTKINPAGVDYYNKLINKLLENGIEPVITLYHWDLPQFFSPLGGWTNPVIVEYFANYARTAFTLFGDKIKTWITFNDPREICQVFKGLVGDVTPNFPLGVAEYLCSHNLLKAHAEAYHIYDKEFRSKQNGKISIIIDFSWSEPANASNPEDVRAAEQNVLFDFGIYANPILDVDYPKGVIDRIAERSKLENLPESRLPKFTLAEKMRIKGTYDFLGINHYMTTYTRAVDDRQVTRHSIEVDAGGERFSDPTWEGCAAYWIKVVPWSLRRLLNWIKNTYHNPDIIITESGYADGSEVLEDDGRINYYRVYLNATLQAILEDGVNVKGYMAWSLMDNYEWIFGYTLCNPKEWKFPDDFKFGVATSAFQIEGGWDADGKGVSIWDVLGHNRSVLVKDGSNGDVACDSYNKWEEDVMMVKNLGVDCYRISLSWTRILPEGYGTKINPAGVDYYNKLINKLLENGIEPVITLYHWDLPQFFSSLGGWTNPVIVEHFANYARIAFKLFGDRIKTWITINEPRLICQMFKGLVGDVTPNFPLGVAEYLCAHNLLKAHAEAYHIYDKEFRLRQKGKISITLDITWSEPANASNPEDVRAAEQNVLFDFGIYANPILDFDYPRVVIDRVAERSKLENLPESRLPKFTLAEKMRIKGTFDFLGINHYITTYTRAVDDLPVNRPSIDIDAGGERFSDPSWEGCGADWIKVVPWGLRRLLNWIKNTYRNPDIIITESGYADGSEVFEDDGRINYYRVYLNATLQAILEDGVNVKGYMAWSLMDNYEWIFGYTLSEAVEWEFPEDFKFGVATSAYQIEGGWDADGKSVSVWDRITHTTPNFVQDGSNGDIACDSYHKWEEDVTMLKDLGVHYYRFSLAWTRILSGGYTSTVNEAGVAYYNKLIDKLLENGIEPVVTLYHWDMPQKISTLGGVTNNVWVDMFANYARTAFERFGDRVKTWITFNEPNIICHYFHSVLGSLQPDYPNGVIEYLCTYNLLKAHAETYHIYDREFRHKQEGKVGITLNFEWSEPASDSPEDVAAAERRRQFDFGLFANPIINFDFPKVVVDRVAERSKLEDFPRSRLPQFTFAEKLNVKGTYDFLGLNHYTTWLVSDDEEPSLDQSGFYIDTKVARQQDPAWEKTAVDDNRVVPWGLRKALNWIKTTYGNPDIFITECGHSDLTASLNDDRRTNFYKTYLNATLEAILEDGVKVKAFMAWSLMDNFEWNKGYLKAYTATNRTFPSYFKFGVATASYQVEGAWNEDGKGENIWDHVCHTNSTFIDNKDNGDVACDSYHKYKEDVQMIKNLGVDYYRFSLSWSRILPRGLAGTPVNQLGINYYRNLTQELLDNGIEPMVTMFHWDLPEPLQDIGGWPNPELEDHFVYYARTVFEQLGDLVKFWMTFNEPKQTCQEGYGLGVMAPGIKSSGIADYKCAHTLIKAHAKTYHLYDDEFRAKQNGSIGIVADTTWYEPASGSDADKAAAERALQFKFGWFLNPIVNGNYPQVMIDRVDERSKKQGFAQSRLPKFTDDEIEYIKGTHDFVAVNTYTTNYAQDVEEPDSDELSYESDMKVELFLDDDWEESASSWLRVVPWGIRKLVNWVSKTYNNPEIFITENGVSDRGGIEDENRTSFYREYLSNLLEAIEEDGVNVTRYTAWSLMDNFEWARGYA</sequence>
<dbReference type="PROSITE" id="PS00653">
    <property type="entry name" value="GLYCOSYL_HYDROL_F1_2"/>
    <property type="match status" value="8"/>
</dbReference>
<dbReference type="Gene3D" id="3.20.20.80">
    <property type="entry name" value="Glycosidases"/>
    <property type="match status" value="10"/>
</dbReference>
<dbReference type="InterPro" id="IPR033132">
    <property type="entry name" value="GH_1_N_CS"/>
</dbReference>
<gene>
    <name evidence="9" type="ORF">GEV33_011298</name>
</gene>
<dbReference type="Pfam" id="PF00232">
    <property type="entry name" value="Glyco_hydro_1"/>
    <property type="match status" value="10"/>
</dbReference>
<keyword evidence="4 8" id="KW-0378">Hydrolase</keyword>
<evidence type="ECO:0000256" key="4">
    <source>
        <dbReference type="ARBA" id="ARBA00022801"/>
    </source>
</evidence>
<accession>A0A8J6L9Y7</accession>
<evidence type="ECO:0000256" key="6">
    <source>
        <dbReference type="ARBA" id="ARBA00023295"/>
    </source>
</evidence>
<dbReference type="Proteomes" id="UP000719412">
    <property type="component" value="Unassembled WGS sequence"/>
</dbReference>
<dbReference type="PANTHER" id="PTHR10353">
    <property type="entry name" value="GLYCOSYL HYDROLASE"/>
    <property type="match status" value="1"/>
</dbReference>
<reference evidence="9" key="1">
    <citation type="journal article" date="2020" name="J Insects Food Feed">
        <title>The yellow mealworm (Tenebrio molitor) genome: a resource for the emerging insects as food and feed industry.</title>
        <authorList>
            <person name="Eriksson T."/>
            <person name="Andere A."/>
            <person name="Kelstrup H."/>
            <person name="Emery V."/>
            <person name="Picard C."/>
        </authorList>
    </citation>
    <scope>NUCLEOTIDE SEQUENCE</scope>
    <source>
        <strain evidence="9">Stoneville</strain>
        <tissue evidence="9">Whole head</tissue>
    </source>
</reference>
<name>A0A8J6L9Y7_TENMO</name>
<evidence type="ECO:0000256" key="7">
    <source>
        <dbReference type="PROSITE-ProRule" id="PRU10055"/>
    </source>
</evidence>
<dbReference type="InterPro" id="IPR001360">
    <property type="entry name" value="Glyco_hydro_1"/>
</dbReference>
<comment type="caution">
    <text evidence="9">The sequence shown here is derived from an EMBL/GenBank/DDBJ whole genome shotgun (WGS) entry which is preliminary data.</text>
</comment>
<organism evidence="9 10">
    <name type="scientific">Tenebrio molitor</name>
    <name type="common">Yellow mealworm beetle</name>
    <dbReference type="NCBI Taxonomy" id="7067"/>
    <lineage>
        <taxon>Eukaryota</taxon>
        <taxon>Metazoa</taxon>
        <taxon>Ecdysozoa</taxon>
        <taxon>Arthropoda</taxon>
        <taxon>Hexapoda</taxon>
        <taxon>Insecta</taxon>
        <taxon>Pterygota</taxon>
        <taxon>Neoptera</taxon>
        <taxon>Endopterygota</taxon>
        <taxon>Coleoptera</taxon>
        <taxon>Polyphaga</taxon>
        <taxon>Cucujiformia</taxon>
        <taxon>Tenebrionidae</taxon>
        <taxon>Tenebrio</taxon>
    </lineage>
</organism>
<evidence type="ECO:0000313" key="9">
    <source>
        <dbReference type="EMBL" id="KAH0811493.1"/>
    </source>
</evidence>
<evidence type="ECO:0000256" key="1">
    <source>
        <dbReference type="ARBA" id="ARBA00010838"/>
    </source>
</evidence>
<proteinExistence type="inferred from homology"/>
<comment type="similarity">
    <text evidence="1">Belongs to the glycosyl hydrolase 1 family.</text>
</comment>
<dbReference type="PROSITE" id="PS00572">
    <property type="entry name" value="GLYCOSYL_HYDROL_F1_1"/>
    <property type="match status" value="3"/>
</dbReference>
<dbReference type="InterPro" id="IPR017853">
    <property type="entry name" value="GH"/>
</dbReference>
<reference evidence="9" key="2">
    <citation type="submission" date="2021-08" db="EMBL/GenBank/DDBJ databases">
        <authorList>
            <person name="Eriksson T."/>
        </authorList>
    </citation>
    <scope>NUCLEOTIDE SEQUENCE</scope>
    <source>
        <strain evidence="9">Stoneville</strain>
        <tissue evidence="9">Whole head</tissue>
    </source>
</reference>
<dbReference type="FunFam" id="3.20.20.80:FF:000013">
    <property type="entry name" value="lactase-phlorizin hydrolase"/>
    <property type="match status" value="9"/>
</dbReference>
<dbReference type="GO" id="GO:0008422">
    <property type="term" value="F:beta-glucosidase activity"/>
    <property type="evidence" value="ECO:0007669"/>
    <property type="project" value="TreeGrafter"/>
</dbReference>
<protein>
    <recommendedName>
        <fullName evidence="3">beta-glucosidase</fullName>
        <ecNumber evidence="3">3.2.1.21</ecNumber>
    </recommendedName>
</protein>
<dbReference type="PRINTS" id="PR00131">
    <property type="entry name" value="GLHYDRLASE1"/>
</dbReference>
<keyword evidence="10" id="KW-1185">Reference proteome</keyword>
<feature type="active site" description="Nucleophile" evidence="7">
    <location>
        <position position="1739"/>
    </location>
</feature>
<dbReference type="PANTHER" id="PTHR10353:SF36">
    <property type="entry name" value="LP05116P"/>
    <property type="match status" value="1"/>
</dbReference>
<feature type="active site" description="Nucleophile" evidence="7">
    <location>
        <position position="4392"/>
    </location>
</feature>
<dbReference type="SUPFAM" id="SSF51445">
    <property type="entry name" value="(Trans)glycosidases"/>
    <property type="match status" value="10"/>
</dbReference>
<evidence type="ECO:0000313" key="10">
    <source>
        <dbReference type="Proteomes" id="UP000719412"/>
    </source>
</evidence>
<comment type="subunit">
    <text evidence="2">Homodimer.</text>
</comment>
<evidence type="ECO:0000256" key="2">
    <source>
        <dbReference type="ARBA" id="ARBA00011738"/>
    </source>
</evidence>
<evidence type="ECO:0000256" key="3">
    <source>
        <dbReference type="ARBA" id="ARBA00012744"/>
    </source>
</evidence>
<dbReference type="EMBL" id="JABDTM020026762">
    <property type="protein sequence ID" value="KAH0811493.1"/>
    <property type="molecule type" value="Genomic_DNA"/>
</dbReference>
<dbReference type="EC" id="3.2.1.21" evidence="3"/>
<dbReference type="InterPro" id="IPR018120">
    <property type="entry name" value="Glyco_hydro_1_AS"/>
</dbReference>
<evidence type="ECO:0000256" key="8">
    <source>
        <dbReference type="RuleBase" id="RU004468"/>
    </source>
</evidence>
<keyword evidence="6 8" id="KW-0326">Glycosidase</keyword>
<keyword evidence="5" id="KW-0325">Glycoprotein</keyword>
<feature type="active site" description="Nucleophile" evidence="7">
    <location>
        <position position="861"/>
    </location>
</feature>